<dbReference type="Proteomes" id="UP000011083">
    <property type="component" value="Unassembled WGS sequence"/>
</dbReference>
<dbReference type="OrthoDB" id="10263882at2759"/>
<keyword evidence="1" id="KW-0732">Signal</keyword>
<dbReference type="InterPro" id="IPR051923">
    <property type="entry name" value="Glycosyl_Hydrolase_39"/>
</dbReference>
<dbReference type="SUPFAM" id="SSF51445">
    <property type="entry name" value="(Trans)glycosidases"/>
    <property type="match status" value="1"/>
</dbReference>
<dbReference type="AlphaFoldDB" id="L8GWW4"/>
<dbReference type="InterPro" id="IPR017853">
    <property type="entry name" value="GH"/>
</dbReference>
<evidence type="ECO:0000256" key="1">
    <source>
        <dbReference type="SAM" id="SignalP"/>
    </source>
</evidence>
<dbReference type="Gene3D" id="3.20.20.80">
    <property type="entry name" value="Glycosidases"/>
    <property type="match status" value="1"/>
</dbReference>
<feature type="chain" id="PRO_5003990692" evidence="1">
    <location>
        <begin position="22"/>
        <end position="777"/>
    </location>
</feature>
<feature type="signal peptide" evidence="1">
    <location>
        <begin position="1"/>
        <end position="21"/>
    </location>
</feature>
<dbReference type="RefSeq" id="XP_004339742.1">
    <property type="nucleotide sequence ID" value="XM_004339694.1"/>
</dbReference>
<dbReference type="GeneID" id="14918405"/>
<sequence>MAPHWLSVAAVLLLLVGLCEGAPVTTAQLDLTSQVALGNVFVTSTTDQVALNVGTAVTVSGTGALPFYNNSGVALAWNVTDFFGAVRAQGTVERLPSGSARTAVRPFGLSTRPPAGYFVLNLRLVDRNHSNALLQSNFTTFAVLWPVQKPLGVRYGVGEHYGQGFNQASMQLLAKAGLGTVRDSNGWSANEPTTRGVYDWSRSDGWMVKLNQSGIDPLYILAYGNDLYDWWTGGGCGGNTEGDTMPYTQDGLDGFANYAKALVQHFGTNLTSIEVWNEVYTSFWCGPPNVTANFSVWYTNVAKAVYPAVKSVRPDVKVLGGAVASVAPGWFESLFKLGAINYMDVLSVHPYYVLPENVEASLPELQAIATKYSAVTKEIWATEYGWSTSNERARYSVAKYLVRQTLAQGLYGVTRHYWYDAVDDAWDSFGLLKNTAYRGPLVPNPAFVAYANLARLLNAATFQKRVNPELGRRAYVLLFKSPTYGQVRALWTTLPYDNVLYLRASKPLTLFDIQGGNTTLTPDASGAVRVTLTDTPQFLVGGTTTMESWGDSPYAPLADNVYDYAEVLGNNGWYYGRFVTPLVGAPASAYNQSAWSRLWLNRNLWSTWWLQYASISATSVAPSVDTSSGTPLINWAVLRYKANATIPNASLAGYLVLGDQDEGSDGVEVRVYVNGAVKWQKTLVPADHHFFPTTFLVKGINLVQGLNVDFVVTPGPGTNKVSDGVTAYITVGVPRDASQRPAWVIASQTSGNDASGASSGLGRSLVRAVCDYATKRA</sequence>
<evidence type="ECO:0000313" key="3">
    <source>
        <dbReference type="Proteomes" id="UP000011083"/>
    </source>
</evidence>
<keyword evidence="3" id="KW-1185">Reference proteome</keyword>
<proteinExistence type="predicted"/>
<name>L8GWW4_ACACF</name>
<dbReference type="PANTHER" id="PTHR12631:SF10">
    <property type="entry name" value="BETA-XYLOSIDASE-LIKE PROTEIN-RELATED"/>
    <property type="match status" value="1"/>
</dbReference>
<dbReference type="KEGG" id="acan:ACA1_065180"/>
<evidence type="ECO:0000313" key="2">
    <source>
        <dbReference type="EMBL" id="ELR17729.1"/>
    </source>
</evidence>
<dbReference type="PANTHER" id="PTHR12631">
    <property type="entry name" value="ALPHA-L-IDURONIDASE"/>
    <property type="match status" value="1"/>
</dbReference>
<dbReference type="EMBL" id="KB007974">
    <property type="protein sequence ID" value="ELR17729.1"/>
    <property type="molecule type" value="Genomic_DNA"/>
</dbReference>
<gene>
    <name evidence="2" type="ORF">ACA1_065180</name>
</gene>
<accession>L8GWW4</accession>
<protein>
    <submittedName>
        <fullName evidence="2">Uncharacterized protein</fullName>
    </submittedName>
</protein>
<organism evidence="2 3">
    <name type="scientific">Acanthamoeba castellanii (strain ATCC 30010 / Neff)</name>
    <dbReference type="NCBI Taxonomy" id="1257118"/>
    <lineage>
        <taxon>Eukaryota</taxon>
        <taxon>Amoebozoa</taxon>
        <taxon>Discosea</taxon>
        <taxon>Longamoebia</taxon>
        <taxon>Centramoebida</taxon>
        <taxon>Acanthamoebidae</taxon>
        <taxon>Acanthamoeba</taxon>
    </lineage>
</organism>
<reference evidence="2 3" key="1">
    <citation type="journal article" date="2013" name="Genome Biol.">
        <title>Genome of Acanthamoeba castellanii highlights extensive lateral gene transfer and early evolution of tyrosine kinase signaling.</title>
        <authorList>
            <person name="Clarke M."/>
            <person name="Lohan A.J."/>
            <person name="Liu B."/>
            <person name="Lagkouvardos I."/>
            <person name="Roy S."/>
            <person name="Zafar N."/>
            <person name="Bertelli C."/>
            <person name="Schilde C."/>
            <person name="Kianianmomeni A."/>
            <person name="Burglin T.R."/>
            <person name="Frech C."/>
            <person name="Turcotte B."/>
            <person name="Kopec K.O."/>
            <person name="Synnott J.M."/>
            <person name="Choo C."/>
            <person name="Paponov I."/>
            <person name="Finkler A."/>
            <person name="Soon Heng Tan C."/>
            <person name="Hutchins A.P."/>
            <person name="Weinmeier T."/>
            <person name="Rattei T."/>
            <person name="Chu J.S."/>
            <person name="Gimenez G."/>
            <person name="Irimia M."/>
            <person name="Rigden D.J."/>
            <person name="Fitzpatrick D.A."/>
            <person name="Lorenzo-Morales J."/>
            <person name="Bateman A."/>
            <person name="Chiu C.H."/>
            <person name="Tang P."/>
            <person name="Hegemann P."/>
            <person name="Fromm H."/>
            <person name="Raoult D."/>
            <person name="Greub G."/>
            <person name="Miranda-Saavedra D."/>
            <person name="Chen N."/>
            <person name="Nash P."/>
            <person name="Ginger M.L."/>
            <person name="Horn M."/>
            <person name="Schaap P."/>
            <person name="Caler L."/>
            <person name="Loftus B."/>
        </authorList>
    </citation>
    <scope>NUCLEOTIDE SEQUENCE [LARGE SCALE GENOMIC DNA]</scope>
    <source>
        <strain evidence="2 3">Neff</strain>
    </source>
</reference>
<dbReference type="GO" id="GO:0004553">
    <property type="term" value="F:hydrolase activity, hydrolyzing O-glycosyl compounds"/>
    <property type="evidence" value="ECO:0007669"/>
    <property type="project" value="TreeGrafter"/>
</dbReference>
<dbReference type="VEuPathDB" id="AmoebaDB:ACA1_065180"/>